<accession>A0ABP0VG23</accession>
<name>A0ABP0VG23_9BRYO</name>
<dbReference type="PROSITE" id="PS50600">
    <property type="entry name" value="ULP_PROTEASE"/>
    <property type="match status" value="1"/>
</dbReference>
<dbReference type="PANTHER" id="PTHR12606:SF141">
    <property type="entry name" value="GH15225P-RELATED"/>
    <property type="match status" value="1"/>
</dbReference>
<dbReference type="Proteomes" id="UP001497444">
    <property type="component" value="Unassembled WGS sequence"/>
</dbReference>
<dbReference type="InterPro" id="IPR038765">
    <property type="entry name" value="Papain-like_cys_pep_sf"/>
</dbReference>
<keyword evidence="2" id="KW-0645">Protease</keyword>
<feature type="domain" description="Ubiquitin-like protease family profile" evidence="5">
    <location>
        <begin position="344"/>
        <end position="502"/>
    </location>
</feature>
<dbReference type="EMBL" id="CAXAQS010000528">
    <property type="protein sequence ID" value="CAK9251940.1"/>
    <property type="molecule type" value="Genomic_DNA"/>
</dbReference>
<dbReference type="Gene3D" id="3.40.395.10">
    <property type="entry name" value="Adenoviral Proteinase, Chain A"/>
    <property type="match status" value="1"/>
</dbReference>
<evidence type="ECO:0000259" key="5">
    <source>
        <dbReference type="PROSITE" id="PS50600"/>
    </source>
</evidence>
<dbReference type="Pfam" id="PF02902">
    <property type="entry name" value="Peptidase_C48"/>
    <property type="match status" value="1"/>
</dbReference>
<proteinExistence type="inferred from homology"/>
<evidence type="ECO:0000313" key="6">
    <source>
        <dbReference type="EMBL" id="CAK9251940.1"/>
    </source>
</evidence>
<gene>
    <name evidence="6" type="ORF">CSSPJE1EN1_LOCUS27318</name>
</gene>
<reference evidence="6" key="1">
    <citation type="submission" date="2024-02" db="EMBL/GenBank/DDBJ databases">
        <authorList>
            <consortium name="ELIXIR-Norway"/>
            <consortium name="Elixir Norway"/>
        </authorList>
    </citation>
    <scope>NUCLEOTIDE SEQUENCE</scope>
</reference>
<comment type="similarity">
    <text evidence="1">Belongs to the peptidase C48 family.</text>
</comment>
<evidence type="ECO:0000256" key="1">
    <source>
        <dbReference type="ARBA" id="ARBA00005234"/>
    </source>
</evidence>
<dbReference type="PANTHER" id="PTHR12606">
    <property type="entry name" value="SENTRIN/SUMO-SPECIFIC PROTEASE"/>
    <property type="match status" value="1"/>
</dbReference>
<evidence type="ECO:0000256" key="2">
    <source>
        <dbReference type="ARBA" id="ARBA00022670"/>
    </source>
</evidence>
<dbReference type="InterPro" id="IPR003653">
    <property type="entry name" value="Peptidase_C48_C"/>
</dbReference>
<comment type="caution">
    <text evidence="6">The sequence shown here is derived from an EMBL/GenBank/DDBJ whole genome shotgun (WGS) entry which is preliminary data.</text>
</comment>
<sequence length="548" mass="63303">MSRLNQERQNPANRHRQYFFTADDTFAEFEHEGISYKKFVFGRKNCDRARIFVYGQAEKGRSVRENAAMKILPLLDNFFSNEVPFRDSLPEHVMSALAHSKRKAPQDSGAEPGPVVKGPLQCPLCKRLCELNNNKTSGHHTYSELVDHIWVHIGGHSLLCNLCGSTHRISLERVPNDTIQAMKHLKLKHRSIPSIQTLVTDWHPGNPLGSQHIKLIRKCFEDCGESCVEKLTRRIIMSIIKNDDYHLGHPLNYYNNPSSDFDWKVHRMFKCELQASEPMDTSESLFVPSVIIKNQYSGSPLTPLQSETLVDDDPIIIKDTNESRVPDPNINITPVKILAVIGALSFSEGDKLSLCGEEYLKDHMIYAYYQIIAEQASVKSHMFDPLQTHLLADQRQSVKFIQRFKNKFSSDCEVLFFPFCKSHHWFMIVVYVRDKNIAYFDSYAESDEHYKMCDYVRDFLCSAYASINAKKWHSDKIVNTRFPKQKDRVNCGIFMLAYIEKILNMKPDFSQVMNKEAIKTYRQFVWDTIVKSPKNTIKIAKEKNTQAQ</sequence>
<keyword evidence="7" id="KW-1185">Reference proteome</keyword>
<evidence type="ECO:0000256" key="4">
    <source>
        <dbReference type="ARBA" id="ARBA00022807"/>
    </source>
</evidence>
<keyword evidence="4" id="KW-0788">Thiol protease</keyword>
<dbReference type="SUPFAM" id="SSF54001">
    <property type="entry name" value="Cysteine proteinases"/>
    <property type="match status" value="1"/>
</dbReference>
<evidence type="ECO:0000256" key="3">
    <source>
        <dbReference type="ARBA" id="ARBA00022801"/>
    </source>
</evidence>
<organism evidence="6 7">
    <name type="scientific">Sphagnum jensenii</name>
    <dbReference type="NCBI Taxonomy" id="128206"/>
    <lineage>
        <taxon>Eukaryota</taxon>
        <taxon>Viridiplantae</taxon>
        <taxon>Streptophyta</taxon>
        <taxon>Embryophyta</taxon>
        <taxon>Bryophyta</taxon>
        <taxon>Sphagnophytina</taxon>
        <taxon>Sphagnopsida</taxon>
        <taxon>Sphagnales</taxon>
        <taxon>Sphagnaceae</taxon>
        <taxon>Sphagnum</taxon>
    </lineage>
</organism>
<keyword evidence="3" id="KW-0378">Hydrolase</keyword>
<protein>
    <recommendedName>
        <fullName evidence="5">Ubiquitin-like protease family profile domain-containing protein</fullName>
    </recommendedName>
</protein>
<evidence type="ECO:0000313" key="7">
    <source>
        <dbReference type="Proteomes" id="UP001497444"/>
    </source>
</evidence>